<comment type="similarity">
    <text evidence="3 9">Belongs to the class-II aminoacyl-tRNA synthetase family. HisZ subfamily.</text>
</comment>
<dbReference type="PIRSF" id="PIRSF001549">
    <property type="entry name" value="His-tRNA_synth"/>
    <property type="match status" value="1"/>
</dbReference>
<dbReference type="PANTHER" id="PTHR43707:SF6">
    <property type="entry name" value="ATP PHOSPHORIBOSYLTRANSFERASE REGULATORY SUBUNIT"/>
    <property type="match status" value="1"/>
</dbReference>
<comment type="caution">
    <text evidence="11">The sequence shown here is derived from an EMBL/GenBank/DDBJ whole genome shotgun (WGS) entry which is preliminary data.</text>
</comment>
<dbReference type="CDD" id="cd00773">
    <property type="entry name" value="HisRS-like_core"/>
    <property type="match status" value="1"/>
</dbReference>
<dbReference type="GO" id="GO:0016757">
    <property type="term" value="F:glycosyltransferase activity"/>
    <property type="evidence" value="ECO:0007669"/>
    <property type="project" value="UniProtKB-KW"/>
</dbReference>
<dbReference type="InterPro" id="IPR004516">
    <property type="entry name" value="HisRS/HisZ"/>
</dbReference>
<proteinExistence type="inferred from homology"/>
<reference evidence="11 12" key="1">
    <citation type="submission" date="2023-10" db="EMBL/GenBank/DDBJ databases">
        <title>Virgibacillus halophilus 5B73C genome.</title>
        <authorList>
            <person name="Miliotis G."/>
            <person name="Sengupta P."/>
            <person name="Hameed A."/>
            <person name="Chuvochina M."/>
            <person name="Mcdonagh F."/>
            <person name="Simpson A.C."/>
            <person name="Singh N.K."/>
            <person name="Rekha P.D."/>
            <person name="Raman K."/>
            <person name="Hugenholtz P."/>
            <person name="Venkateswaran K."/>
        </authorList>
    </citation>
    <scope>NUCLEOTIDE SEQUENCE [LARGE SCALE GENOMIC DNA]</scope>
    <source>
        <strain evidence="11 12">5B73C</strain>
    </source>
</reference>
<evidence type="ECO:0000256" key="5">
    <source>
        <dbReference type="ARBA" id="ARBA00022490"/>
    </source>
</evidence>
<evidence type="ECO:0000256" key="6">
    <source>
        <dbReference type="ARBA" id="ARBA00022605"/>
    </source>
</evidence>
<dbReference type="InterPro" id="IPR045864">
    <property type="entry name" value="aa-tRNA-synth_II/BPL/LPL"/>
</dbReference>
<dbReference type="InterPro" id="IPR041715">
    <property type="entry name" value="HisRS-like_core"/>
</dbReference>
<dbReference type="HAMAP" id="MF_00125">
    <property type="entry name" value="HisZ"/>
    <property type="match status" value="1"/>
</dbReference>
<name>A0ABU5C931_9BACI</name>
<comment type="miscellaneous">
    <text evidence="9">This function is generally fulfilled by the C-terminal part of HisG, which is missing in some bacteria such as this one.</text>
</comment>
<evidence type="ECO:0000313" key="11">
    <source>
        <dbReference type="EMBL" id="MDY0395745.1"/>
    </source>
</evidence>
<evidence type="ECO:0000256" key="2">
    <source>
        <dbReference type="ARBA" id="ARBA00004667"/>
    </source>
</evidence>
<comment type="subcellular location">
    <subcellularLocation>
        <location evidence="1 9">Cytoplasm</location>
    </subcellularLocation>
</comment>
<keyword evidence="7 9" id="KW-0368">Histidine biosynthesis</keyword>
<dbReference type="SUPFAM" id="SSF55681">
    <property type="entry name" value="Class II aaRS and biotin synthetases"/>
    <property type="match status" value="1"/>
</dbReference>
<keyword evidence="12" id="KW-1185">Reference proteome</keyword>
<organism evidence="11 12">
    <name type="scientific">Tigheibacillus halophilus</name>
    <dbReference type="NCBI Taxonomy" id="361280"/>
    <lineage>
        <taxon>Bacteria</taxon>
        <taxon>Bacillati</taxon>
        <taxon>Bacillota</taxon>
        <taxon>Bacilli</taxon>
        <taxon>Bacillales</taxon>
        <taxon>Bacillaceae</taxon>
        <taxon>Tigheibacillus</taxon>
    </lineage>
</organism>
<evidence type="ECO:0000256" key="8">
    <source>
        <dbReference type="ARBA" id="ARBA00025246"/>
    </source>
</evidence>
<gene>
    <name evidence="9 11" type="primary">hisZ</name>
    <name evidence="11" type="ORF">RWE15_16610</name>
</gene>
<dbReference type="NCBIfam" id="TIGR00443">
    <property type="entry name" value="hisZ_biosyn_reg"/>
    <property type="match status" value="1"/>
</dbReference>
<evidence type="ECO:0000256" key="1">
    <source>
        <dbReference type="ARBA" id="ARBA00004496"/>
    </source>
</evidence>
<comment type="function">
    <text evidence="8 9">Required for the first step of histidine biosynthesis. May allow the feedback regulation of ATP phosphoribosyltransferase activity by histidine.</text>
</comment>
<keyword evidence="6 9" id="KW-0028">Amino-acid biosynthesis</keyword>
<keyword evidence="11" id="KW-0808">Transferase</keyword>
<evidence type="ECO:0000256" key="3">
    <source>
        <dbReference type="ARBA" id="ARBA00005539"/>
    </source>
</evidence>
<dbReference type="EMBL" id="JAWDIP010000003">
    <property type="protein sequence ID" value="MDY0395745.1"/>
    <property type="molecule type" value="Genomic_DNA"/>
</dbReference>
<evidence type="ECO:0000256" key="7">
    <source>
        <dbReference type="ARBA" id="ARBA00023102"/>
    </source>
</evidence>
<dbReference type="InterPro" id="IPR004517">
    <property type="entry name" value="HisZ"/>
</dbReference>
<feature type="domain" description="Class II Histidinyl-tRNA synthetase (HisRS)-like catalytic core" evidence="10">
    <location>
        <begin position="14"/>
        <end position="316"/>
    </location>
</feature>
<evidence type="ECO:0000313" key="12">
    <source>
        <dbReference type="Proteomes" id="UP001281447"/>
    </source>
</evidence>
<comment type="subunit">
    <text evidence="9">Heteromultimer composed of HisG and HisZ subunits.</text>
</comment>
<protein>
    <recommendedName>
        <fullName evidence="4 9">ATP phosphoribosyltransferase regulatory subunit</fullName>
    </recommendedName>
</protein>
<dbReference type="RefSeq" id="WP_390358049.1">
    <property type="nucleotide sequence ID" value="NZ_JBHUIZ010000018.1"/>
</dbReference>
<sequence length="410" mass="45991">MKVFTFDTMKANNQDFQSRKQLLSLMQRRFSLFGYEHVHTSVFEPYELYSQVAGTIAQDDMIKVIDPSGKVLVLRPDATIPVTKEVAKHYHGTAGHIRYFYMMDVFRQSFDGTGSKEKTQAGVECFGEKSAAIDGEVIALAVETLQDMKTPNFKIEVGHANFFKQLLTQLPINDTALKQLKTYIQAKNMTEIAPFLTSQDVPPYLVEKISQIPLLYGEPKTVMERAQNIILNDTMRKELDGLWEVYEVLCTYGVSEQIVFDLGLINHMNYYSGIIFQGFVDQVAKPVLMGGRYDQLAAAFGNTVPAVGFAIDAESLLEEAKIDITADLPGDITIIYETNKLSKALKLAGKLRNAGWRVITAEAVEQMPINSKQIIQLEASSSTWICGEQVVPFTTIEELEKLIVETVKKN</sequence>
<dbReference type="Gene3D" id="3.30.930.10">
    <property type="entry name" value="Bira Bifunctional Protein, Domain 2"/>
    <property type="match status" value="1"/>
</dbReference>
<evidence type="ECO:0000256" key="4">
    <source>
        <dbReference type="ARBA" id="ARBA00020397"/>
    </source>
</evidence>
<keyword evidence="5 9" id="KW-0963">Cytoplasm</keyword>
<dbReference type="PANTHER" id="PTHR43707">
    <property type="entry name" value="HISTIDYL-TRNA SYNTHETASE"/>
    <property type="match status" value="1"/>
</dbReference>
<accession>A0ABU5C931</accession>
<evidence type="ECO:0000256" key="9">
    <source>
        <dbReference type="HAMAP-Rule" id="MF_00125"/>
    </source>
</evidence>
<evidence type="ECO:0000259" key="10">
    <source>
        <dbReference type="Pfam" id="PF13393"/>
    </source>
</evidence>
<keyword evidence="11" id="KW-0328">Glycosyltransferase</keyword>
<comment type="pathway">
    <text evidence="2 9">Amino-acid biosynthesis; L-histidine biosynthesis; L-histidine from 5-phospho-alpha-D-ribose 1-diphosphate: step 1/9.</text>
</comment>
<dbReference type="Proteomes" id="UP001281447">
    <property type="component" value="Unassembled WGS sequence"/>
</dbReference>
<dbReference type="Pfam" id="PF13393">
    <property type="entry name" value="tRNA-synt_His"/>
    <property type="match status" value="1"/>
</dbReference>